<dbReference type="Pfam" id="PF13433">
    <property type="entry name" value="Peripla_BP_5"/>
    <property type="match status" value="1"/>
</dbReference>
<dbReference type="Proteomes" id="UP001245370">
    <property type="component" value="Unassembled WGS sequence"/>
</dbReference>
<name>A0ABU1KMV7_XANFL</name>
<evidence type="ECO:0000313" key="2">
    <source>
        <dbReference type="Proteomes" id="UP001245370"/>
    </source>
</evidence>
<evidence type="ECO:0000313" key="1">
    <source>
        <dbReference type="EMBL" id="MDR6335906.1"/>
    </source>
</evidence>
<organism evidence="1 2">
    <name type="scientific">Xanthobacter flavus</name>
    <dbReference type="NCBI Taxonomy" id="281"/>
    <lineage>
        <taxon>Bacteria</taxon>
        <taxon>Pseudomonadati</taxon>
        <taxon>Pseudomonadota</taxon>
        <taxon>Alphaproteobacteria</taxon>
        <taxon>Hyphomicrobiales</taxon>
        <taxon>Xanthobacteraceae</taxon>
        <taxon>Xanthobacter</taxon>
    </lineage>
</organism>
<dbReference type="PANTHER" id="PTHR47628">
    <property type="match status" value="1"/>
</dbReference>
<protein>
    <submittedName>
        <fullName evidence="1">Branched-chain amino acid transport system substrate-binding protein</fullName>
    </submittedName>
</protein>
<keyword evidence="2" id="KW-1185">Reference proteome</keyword>
<reference evidence="1 2" key="1">
    <citation type="submission" date="2023-07" db="EMBL/GenBank/DDBJ databases">
        <title>Genomic Encyclopedia of Type Strains, Phase IV (KMG-IV): sequencing the most valuable type-strain genomes for metagenomic binning, comparative biology and taxonomic classification.</title>
        <authorList>
            <person name="Goeker M."/>
        </authorList>
    </citation>
    <scope>NUCLEOTIDE SEQUENCE [LARGE SCALE GENOMIC DNA]</scope>
    <source>
        <strain evidence="1 2">DSM 338</strain>
    </source>
</reference>
<accession>A0ABU1KMV7</accession>
<dbReference type="PANTHER" id="PTHR47628:SF1">
    <property type="entry name" value="ALIPHATIC AMIDASE EXPRESSION-REGULATING PROTEIN"/>
    <property type="match status" value="1"/>
</dbReference>
<comment type="caution">
    <text evidence="1">The sequence shown here is derived from an EMBL/GenBank/DDBJ whole genome shotgun (WGS) entry which is preliminary data.</text>
</comment>
<dbReference type="InterPro" id="IPR028082">
    <property type="entry name" value="Peripla_BP_I"/>
</dbReference>
<proteinExistence type="predicted"/>
<dbReference type="InterPro" id="IPR039570">
    <property type="entry name" value="AmiC_PBP1"/>
</dbReference>
<dbReference type="CDD" id="cd06357">
    <property type="entry name" value="PBP1_AmiC"/>
    <property type="match status" value="1"/>
</dbReference>
<dbReference type="GeneID" id="95764843"/>
<sequence length="383" mass="41307">MARPSYRIGLMFSTTGPYSTVASAMLNGALLAVSEIGEAGPVELMPVVVDPGGDLSRYTALSGQLLAEGVRHVVGCYTSSSRKEVIPCFEKHDGILWYPSHYEGFESADNVVYTGAAPNQHILPLIDYLMSTFGDRAFCVGSNYIWAWENSRILRETVTARGGTVVAERYLPVGETDLRKLVDAVIEARPSFVFSSLIGISGLAFLSALRHACLARGIDQPGTMPVASCNLSEPDLDELEPEARDGHISSSVYFSALRNPVNDAFVSRHAAAYPSAPLTSADAEASYIAVKLLAGALAEAGTDEILAVKAAVARQRLAAPQGDVWVDAETMHLHLTPRIGRSRGTEFDIIREEPAPIRPDPYLVRSSPTDSWFASAPRLRVAK</sequence>
<gene>
    <name evidence="1" type="ORF">GGQ86_004404</name>
</gene>
<dbReference type="SUPFAM" id="SSF53822">
    <property type="entry name" value="Periplasmic binding protein-like I"/>
    <property type="match status" value="1"/>
</dbReference>
<dbReference type="Gene3D" id="3.40.50.2300">
    <property type="match status" value="2"/>
</dbReference>
<dbReference type="RefSeq" id="WP_281809166.1">
    <property type="nucleotide sequence ID" value="NZ_BSDO01000007.1"/>
</dbReference>
<dbReference type="EMBL" id="JAVDPY010000009">
    <property type="protein sequence ID" value="MDR6335906.1"/>
    <property type="molecule type" value="Genomic_DNA"/>
</dbReference>